<evidence type="ECO:0000313" key="4">
    <source>
        <dbReference type="Proteomes" id="UP000034681"/>
    </source>
</evidence>
<dbReference type="SUPFAM" id="SSF52402">
    <property type="entry name" value="Adenine nucleotide alpha hydrolases-like"/>
    <property type="match status" value="1"/>
</dbReference>
<dbReference type="CDD" id="cd00293">
    <property type="entry name" value="USP-like"/>
    <property type="match status" value="1"/>
</dbReference>
<proteinExistence type="inferred from homology"/>
<name>A0A0M2PXU4_PROHO</name>
<keyword evidence="4" id="KW-1185">Reference proteome</keyword>
<dbReference type="PANTHER" id="PTHR46268:SF6">
    <property type="entry name" value="UNIVERSAL STRESS PROTEIN UP12"/>
    <property type="match status" value="1"/>
</dbReference>
<feature type="domain" description="UspA" evidence="2">
    <location>
        <begin position="7"/>
        <end position="141"/>
    </location>
</feature>
<sequence length="142" mass="15768">MALFTTDQVLVPTDFSGAANRVLEDTLAFVADAGQVHVLHVLPNLNPGEPGVMWKTIDNRSRTDHVYQEFQKRYSGPLYERVQFQVAIGDPSNQIAHYAQVHAINLIVIPSHGRKGISHFLLGSVAERVSRCAPCPVLIVRR</sequence>
<dbReference type="AlphaFoldDB" id="A0A0M2PXU4"/>
<dbReference type="STRING" id="317619.GCA_000332315_03301"/>
<evidence type="ECO:0000259" key="2">
    <source>
        <dbReference type="Pfam" id="PF00582"/>
    </source>
</evidence>
<organism evidence="3 4">
    <name type="scientific">Prochlorothrix hollandica PCC 9006 = CALU 1027</name>
    <dbReference type="NCBI Taxonomy" id="317619"/>
    <lineage>
        <taxon>Bacteria</taxon>
        <taxon>Bacillati</taxon>
        <taxon>Cyanobacteriota</taxon>
        <taxon>Cyanophyceae</taxon>
        <taxon>Prochlorotrichales</taxon>
        <taxon>Prochlorotrichaceae</taxon>
        <taxon>Prochlorothrix</taxon>
    </lineage>
</organism>
<dbReference type="Gene3D" id="3.40.50.12370">
    <property type="match status" value="1"/>
</dbReference>
<dbReference type="InterPro" id="IPR006016">
    <property type="entry name" value="UspA"/>
</dbReference>
<protein>
    <submittedName>
        <fullName evidence="3">Universal stress protein UspA</fullName>
    </submittedName>
</protein>
<evidence type="ECO:0000256" key="1">
    <source>
        <dbReference type="ARBA" id="ARBA00008791"/>
    </source>
</evidence>
<dbReference type="RefSeq" id="WP_017713529.1">
    <property type="nucleotide sequence ID" value="NZ_KB235941.1"/>
</dbReference>
<dbReference type="PANTHER" id="PTHR46268">
    <property type="entry name" value="STRESS RESPONSE PROTEIN NHAX"/>
    <property type="match status" value="1"/>
</dbReference>
<comment type="similarity">
    <text evidence="1">Belongs to the universal stress protein A family.</text>
</comment>
<comment type="caution">
    <text evidence="3">The sequence shown here is derived from an EMBL/GenBank/DDBJ whole genome shotgun (WGS) entry which is preliminary data.</text>
</comment>
<gene>
    <name evidence="3" type="ORF">PROH_00720</name>
</gene>
<dbReference type="EMBL" id="AJTX02000002">
    <property type="protein sequence ID" value="KKJ00995.1"/>
    <property type="molecule type" value="Genomic_DNA"/>
</dbReference>
<dbReference type="InterPro" id="IPR006015">
    <property type="entry name" value="Universal_stress_UspA"/>
</dbReference>
<dbReference type="OrthoDB" id="9794782at2"/>
<dbReference type="PRINTS" id="PR01438">
    <property type="entry name" value="UNVRSLSTRESS"/>
</dbReference>
<dbReference type="Pfam" id="PF00582">
    <property type="entry name" value="Usp"/>
    <property type="match status" value="1"/>
</dbReference>
<accession>A0A0M2PXU4</accession>
<evidence type="ECO:0000313" key="3">
    <source>
        <dbReference type="EMBL" id="KKJ00995.1"/>
    </source>
</evidence>
<dbReference type="Proteomes" id="UP000034681">
    <property type="component" value="Unassembled WGS sequence"/>
</dbReference>
<reference evidence="3" key="1">
    <citation type="submission" date="2012-04" db="EMBL/GenBank/DDBJ databases">
        <authorList>
            <person name="Borisov I.G."/>
            <person name="Ivanikova N.V."/>
            <person name="Pinevich A.V."/>
        </authorList>
    </citation>
    <scope>NUCLEOTIDE SEQUENCE</scope>
    <source>
        <strain evidence="3">CALU 1027</strain>
    </source>
</reference>
<dbReference type="eggNOG" id="COG0589">
    <property type="taxonomic scope" value="Bacteria"/>
</dbReference>